<accession>E1EWR0</accession>
<gene>
    <name evidence="16" type="ORF">GLP15_3242</name>
</gene>
<evidence type="ECO:0000256" key="8">
    <source>
        <dbReference type="ARBA" id="ARBA00022771"/>
    </source>
</evidence>
<dbReference type="Pfam" id="PF06337">
    <property type="entry name" value="DUSP"/>
    <property type="match status" value="1"/>
</dbReference>
<keyword evidence="10" id="KW-0206">Cytoskeleton</keyword>
<keyword evidence="4" id="KW-0963">Cytoplasm</keyword>
<dbReference type="GO" id="GO:0016579">
    <property type="term" value="P:protein deubiquitination"/>
    <property type="evidence" value="ECO:0007669"/>
    <property type="project" value="InterPro"/>
</dbReference>
<keyword evidence="7" id="KW-0677">Repeat</keyword>
<dbReference type="GO" id="GO:0004843">
    <property type="term" value="F:cysteine-type deubiquitinase activity"/>
    <property type="evidence" value="ECO:0007669"/>
    <property type="project" value="InterPro"/>
</dbReference>
<evidence type="ECO:0000313" key="16">
    <source>
        <dbReference type="EMBL" id="EFO65350.1"/>
    </source>
</evidence>
<dbReference type="GO" id="GO:0005813">
    <property type="term" value="C:centrosome"/>
    <property type="evidence" value="ECO:0007669"/>
    <property type="project" value="UniProtKB-SubCell"/>
</dbReference>
<evidence type="ECO:0000256" key="5">
    <source>
        <dbReference type="ARBA" id="ARBA00022583"/>
    </source>
</evidence>
<dbReference type="InterPro" id="IPR001607">
    <property type="entry name" value="Znf_UBP"/>
</dbReference>
<evidence type="ECO:0000256" key="12">
    <source>
        <dbReference type="SAM" id="MobiDB-lite"/>
    </source>
</evidence>
<dbReference type="GO" id="GO:0005829">
    <property type="term" value="C:cytosol"/>
    <property type="evidence" value="ECO:0007669"/>
    <property type="project" value="TreeGrafter"/>
</dbReference>
<dbReference type="Proteomes" id="UP000008974">
    <property type="component" value="Unassembled WGS sequence"/>
</dbReference>
<dbReference type="Gene3D" id="3.30.40.10">
    <property type="entry name" value="Zinc/RING finger domain, C3HC4 (zinc finger)"/>
    <property type="match status" value="1"/>
</dbReference>
<dbReference type="FunFam" id="3.90.70.10:FF:000366">
    <property type="entry name" value="Putative ubiquitin-hydrolase domain protein"/>
    <property type="match status" value="1"/>
</dbReference>
<feature type="domain" description="USP" evidence="13">
    <location>
        <begin position="215"/>
        <end position="1081"/>
    </location>
</feature>
<dbReference type="EMBL" id="ACVC01000033">
    <property type="protein sequence ID" value="EFO65350.1"/>
    <property type="molecule type" value="Genomic_DNA"/>
</dbReference>
<dbReference type="SUPFAM" id="SSF54001">
    <property type="entry name" value="Cysteine proteinases"/>
    <property type="match status" value="1"/>
</dbReference>
<dbReference type="InterPro" id="IPR001394">
    <property type="entry name" value="Peptidase_C19_UCH"/>
</dbReference>
<proteinExistence type="inferred from homology"/>
<dbReference type="GO" id="GO:0006897">
    <property type="term" value="P:endocytosis"/>
    <property type="evidence" value="ECO:0007669"/>
    <property type="project" value="UniProtKB-KW"/>
</dbReference>
<feature type="compositionally biased region" description="Polar residues" evidence="12">
    <location>
        <begin position="429"/>
        <end position="439"/>
    </location>
</feature>
<evidence type="ECO:0000259" key="13">
    <source>
        <dbReference type="PROSITE" id="PS50235"/>
    </source>
</evidence>
<protein>
    <submittedName>
        <fullName evidence="16">Uncharacterized protein</fullName>
    </submittedName>
</protein>
<feature type="region of interest" description="Disordered" evidence="12">
    <location>
        <begin position="980"/>
        <end position="1050"/>
    </location>
</feature>
<reference evidence="16 17" key="1">
    <citation type="journal article" date="2010" name="BMC Genomics">
        <title>Genome analysis and comparative genomics of a Giardia intestinalis assemblage E isolate.</title>
        <authorList>
            <person name="Jerlstrom-Hultqvist J."/>
            <person name="Franzen O."/>
            <person name="Ankarklev J."/>
            <person name="Xu F."/>
            <person name="Nohynkova E."/>
            <person name="Andersson J.O."/>
            <person name="Svard S.G."/>
            <person name="Andersson B."/>
        </authorList>
    </citation>
    <scope>NUCLEOTIDE SEQUENCE [LARGE SCALE GENOMIC DNA]</scope>
    <source>
        <strain evidence="16 17">P15</strain>
    </source>
</reference>
<dbReference type="InterPro" id="IPR038765">
    <property type="entry name" value="Papain-like_cys_pep_sf"/>
</dbReference>
<comment type="caution">
    <text evidence="16">The sequence shown here is derived from an EMBL/GenBank/DDBJ whole genome shotgun (WGS) entry which is preliminary data.</text>
</comment>
<dbReference type="STRING" id="658858.E1EWR0"/>
<dbReference type="GO" id="GO:0008270">
    <property type="term" value="F:zinc ion binding"/>
    <property type="evidence" value="ECO:0007669"/>
    <property type="project" value="UniProtKB-KW"/>
</dbReference>
<dbReference type="Gene3D" id="3.30.2230.10">
    <property type="entry name" value="DUSP-like"/>
    <property type="match status" value="1"/>
</dbReference>
<name>E1EWR0_GIAIA</name>
<feature type="domain" description="UBP-type" evidence="14">
    <location>
        <begin position="18"/>
        <end position="124"/>
    </location>
</feature>
<dbReference type="Pfam" id="PF02148">
    <property type="entry name" value="zf-UBP"/>
    <property type="match status" value="1"/>
</dbReference>
<feature type="compositionally biased region" description="Polar residues" evidence="12">
    <location>
        <begin position="1000"/>
        <end position="1026"/>
    </location>
</feature>
<evidence type="ECO:0000259" key="15">
    <source>
        <dbReference type="PROSITE" id="PS51283"/>
    </source>
</evidence>
<dbReference type="SUPFAM" id="SSF143791">
    <property type="entry name" value="DUSP-like"/>
    <property type="match status" value="1"/>
</dbReference>
<comment type="similarity">
    <text evidence="3">Belongs to the peptidase C19 family. USP20/USP33 subfamily.</text>
</comment>
<dbReference type="InterPro" id="IPR028889">
    <property type="entry name" value="USP"/>
</dbReference>
<feature type="domain" description="DUSP" evidence="15">
    <location>
        <begin position="1243"/>
        <end position="1348"/>
    </location>
</feature>
<feature type="region of interest" description="Disordered" evidence="12">
    <location>
        <begin position="420"/>
        <end position="445"/>
    </location>
</feature>
<evidence type="ECO:0000256" key="2">
    <source>
        <dbReference type="ARBA" id="ARBA00004556"/>
    </source>
</evidence>
<evidence type="ECO:0000256" key="11">
    <source>
        <dbReference type="PROSITE-ProRule" id="PRU00502"/>
    </source>
</evidence>
<keyword evidence="8 11" id="KW-0863">Zinc-finger</keyword>
<dbReference type="SUPFAM" id="SSF57850">
    <property type="entry name" value="RING/U-box"/>
    <property type="match status" value="1"/>
</dbReference>
<evidence type="ECO:0000259" key="14">
    <source>
        <dbReference type="PROSITE" id="PS50271"/>
    </source>
</evidence>
<sequence length="1350" mass="151725">MNILADDDFVSPCGHMNIKIRALKRLILANKNAFIDKNATCTASRCNKSWKSLWMCCTCGRFFCGYTDNEHAKDHYNQDHHAIFFHLTCHDLWCYNCNSYKTSNPWLATIRPLTTITKDKLIKLEQATTGSVQADGSRLVDINLHQEGQATSRQLGRPAQNRPKITTLENMLLHLNGTASFSHYNMAISQPKGEKTGNTSVSVQATVHAKCFAKVPIHSHANTCYLNGILQVLAHLPPFAQYFIALQPILQSLDAGIYTHLLQQFTLTMVALQLVTDASVPPFINPIPKLSGKRLNIEALSIALFSFLPAHALGDLHDAHEIQMALFGLLNDALRFSLPPQAYLNENLFAFFADNLSGNRHTIFSIFSRNNSEEALLHLLKRDLLAVSPFTENVLRENHHLLEVYLNACGSSFPLSSTGSMESLKPAQDGSTCRQNEASRQSDHFSYLDSPPQLTFAHLVHTFPPTQDASQEPSINHQYSEIYRRSTFFDYVFKGVRCTTHEQISPSMSQESGTTGSIRPLYDAFGMPVASYSSEIRQIFNYSNTKPQTLITQCFRGISQTLQKCSRCGSHRTRYEPFFDLLVPYNPEKTFLEELGTLFSEEECSGLHCDTCGTETRGSTNLSLYMCPDILITLQKQGHYNASFKQETQRSQSSTSGHSTAHNSQLTALSNFSLTDYLSATSPHKKYKMLMTVDVGTDFKIRAFLEDFVQYQMYKKLSHELVILIYEIVMKSASFLYNDSVTIVVAVMEYILRRFKASRILTSSAGICETEVTEALELLAQIPTGFNLTAISPNMVEYFTALLSTHMLYIFNCTFYVLLLLSQNKLAEVEKVLEDFIVDAPGALEFLRRRPLERQSGRTHLLYMLFTIVLTDIQVIFSQFKVINNYKARWVKQIDPNDSAIQNDMKSELEYNIKRTALYKLFHKLPDKCTDKFSQLFADVDIWKAGSTTYELASLIVHCNGNHYVAYIKGNVQQEGTDAKYDMQPGINQDARGTAPLPTGVSTLPSVSSNDPFSSRPSLSSHTGPSVTPDDELRTSMSIPDTSTSTKTSSSNTWYCFNDDKVTRVTNPPISNASVLYFIKSRSPLVEALKGYIWTELCSHLKGSGSSVLEWMTRIMTERADCIELLEILLGSHTLLSTALSTAYLDYDLSADFIYSFHNLHWPSLRGCSGHIPTGINHSGPWSVSTTLSYTLQPAQLAKRYPVPGYFYYSISAIFDGSLTDYLERDNYDSYSLKVGPNRKMEEALAREKALYNDIMATASAGSLSGGEYLLSSDWMEDWGEYLFSGKNKPLALDNTPLLALESDALTPILKPDLLKDLDYILLTSQHWHDLCRCYPSKVGHELSRNLLPC</sequence>
<dbReference type="GO" id="GO:0005634">
    <property type="term" value="C:nucleus"/>
    <property type="evidence" value="ECO:0007669"/>
    <property type="project" value="TreeGrafter"/>
</dbReference>
<dbReference type="PROSITE" id="PS50271">
    <property type="entry name" value="ZF_UBP"/>
    <property type="match status" value="1"/>
</dbReference>
<dbReference type="InterPro" id="IPR006615">
    <property type="entry name" value="Pept_C19_DUSP"/>
</dbReference>
<evidence type="ECO:0000256" key="10">
    <source>
        <dbReference type="ARBA" id="ARBA00023212"/>
    </source>
</evidence>
<evidence type="ECO:0000256" key="9">
    <source>
        <dbReference type="ARBA" id="ARBA00022833"/>
    </source>
</evidence>
<evidence type="ECO:0000256" key="1">
    <source>
        <dbReference type="ARBA" id="ARBA00004300"/>
    </source>
</evidence>
<dbReference type="PROSITE" id="PS51283">
    <property type="entry name" value="DUSP"/>
    <property type="match status" value="1"/>
</dbReference>
<evidence type="ECO:0000256" key="4">
    <source>
        <dbReference type="ARBA" id="ARBA00022490"/>
    </source>
</evidence>
<keyword evidence="5" id="KW-0254">Endocytosis</keyword>
<keyword evidence="9" id="KW-0862">Zinc</keyword>
<evidence type="ECO:0000256" key="6">
    <source>
        <dbReference type="ARBA" id="ARBA00022723"/>
    </source>
</evidence>
<dbReference type="OMA" id="SHANTCY"/>
<keyword evidence="6" id="KW-0479">Metal-binding</keyword>
<dbReference type="PROSITE" id="PS50235">
    <property type="entry name" value="USP_3"/>
    <property type="match status" value="1"/>
</dbReference>
<dbReference type="PANTHER" id="PTHR24006:SF827">
    <property type="entry name" value="UBIQUITIN CARBOXYL-TERMINAL HYDROLASE 34"/>
    <property type="match status" value="1"/>
</dbReference>
<dbReference type="GO" id="GO:0048471">
    <property type="term" value="C:perinuclear region of cytoplasm"/>
    <property type="evidence" value="ECO:0007669"/>
    <property type="project" value="UniProtKB-SubCell"/>
</dbReference>
<dbReference type="InterPro" id="IPR013083">
    <property type="entry name" value="Znf_RING/FYVE/PHD"/>
</dbReference>
<dbReference type="VEuPathDB" id="GiardiaDB:GLP15_3242"/>
<dbReference type="InterPro" id="IPR050164">
    <property type="entry name" value="Peptidase_C19"/>
</dbReference>
<dbReference type="PANTHER" id="PTHR24006">
    <property type="entry name" value="UBIQUITIN CARBOXYL-TERMINAL HYDROLASE"/>
    <property type="match status" value="1"/>
</dbReference>
<comment type="subcellular location">
    <subcellularLocation>
        <location evidence="1">Cytoplasm</location>
        <location evidence="1">Cytoskeleton</location>
        <location evidence="1">Microtubule organizing center</location>
        <location evidence="1">Centrosome</location>
    </subcellularLocation>
    <subcellularLocation>
        <location evidence="2">Cytoplasm</location>
        <location evidence="2">Perinuclear region</location>
    </subcellularLocation>
</comment>
<evidence type="ECO:0000256" key="7">
    <source>
        <dbReference type="ARBA" id="ARBA00022737"/>
    </source>
</evidence>
<evidence type="ECO:0000256" key="3">
    <source>
        <dbReference type="ARBA" id="ARBA00008269"/>
    </source>
</evidence>
<dbReference type="InterPro" id="IPR035927">
    <property type="entry name" value="DUSP-like_sf"/>
</dbReference>
<evidence type="ECO:0000313" key="17">
    <source>
        <dbReference type="Proteomes" id="UP000008974"/>
    </source>
</evidence>
<dbReference type="OrthoDB" id="21192at2759"/>
<organism evidence="16 17">
    <name type="scientific">Giardia intestinalis (strain P15)</name>
    <name type="common">Giardia lamblia</name>
    <dbReference type="NCBI Taxonomy" id="658858"/>
    <lineage>
        <taxon>Eukaryota</taxon>
        <taxon>Metamonada</taxon>
        <taxon>Diplomonadida</taxon>
        <taxon>Hexamitidae</taxon>
        <taxon>Giardiinae</taxon>
        <taxon>Giardia</taxon>
    </lineage>
</organism>
<dbReference type="Gene3D" id="3.90.70.10">
    <property type="entry name" value="Cysteine proteinases"/>
    <property type="match status" value="3"/>
</dbReference>
<dbReference type="Pfam" id="PF00443">
    <property type="entry name" value="UCH"/>
    <property type="match status" value="2"/>
</dbReference>